<evidence type="ECO:0000313" key="1">
    <source>
        <dbReference type="EMBL" id="MPC85775.1"/>
    </source>
</evidence>
<dbReference type="AlphaFoldDB" id="A0A5B7ITL4"/>
<keyword evidence="2" id="KW-1185">Reference proteome</keyword>
<dbReference type="EMBL" id="VSRR010069513">
    <property type="protein sequence ID" value="MPC85775.1"/>
    <property type="molecule type" value="Genomic_DNA"/>
</dbReference>
<comment type="caution">
    <text evidence="1">The sequence shown here is derived from an EMBL/GenBank/DDBJ whole genome shotgun (WGS) entry which is preliminary data.</text>
</comment>
<dbReference type="Proteomes" id="UP000324222">
    <property type="component" value="Unassembled WGS sequence"/>
</dbReference>
<proteinExistence type="predicted"/>
<protein>
    <submittedName>
        <fullName evidence="1">Uncharacterized protein</fullName>
    </submittedName>
</protein>
<accession>A0A5B7ITL4</accession>
<organism evidence="1 2">
    <name type="scientific">Portunus trituberculatus</name>
    <name type="common">Swimming crab</name>
    <name type="synonym">Neptunus trituberculatus</name>
    <dbReference type="NCBI Taxonomy" id="210409"/>
    <lineage>
        <taxon>Eukaryota</taxon>
        <taxon>Metazoa</taxon>
        <taxon>Ecdysozoa</taxon>
        <taxon>Arthropoda</taxon>
        <taxon>Crustacea</taxon>
        <taxon>Multicrustacea</taxon>
        <taxon>Malacostraca</taxon>
        <taxon>Eumalacostraca</taxon>
        <taxon>Eucarida</taxon>
        <taxon>Decapoda</taxon>
        <taxon>Pleocyemata</taxon>
        <taxon>Brachyura</taxon>
        <taxon>Eubrachyura</taxon>
        <taxon>Portunoidea</taxon>
        <taxon>Portunidae</taxon>
        <taxon>Portuninae</taxon>
        <taxon>Portunus</taxon>
    </lineage>
</organism>
<name>A0A5B7ITL4_PORTR</name>
<gene>
    <name evidence="1" type="ORF">E2C01_080568</name>
</gene>
<evidence type="ECO:0000313" key="2">
    <source>
        <dbReference type="Proteomes" id="UP000324222"/>
    </source>
</evidence>
<sequence length="68" mass="7305">MPTTSSLHSPLFLSSTSTPACPNCLILPAFTIPPALPPCLAQPWHPGGCHYQQAWDPERRAGPLIASR</sequence>
<reference evidence="1 2" key="1">
    <citation type="submission" date="2019-05" db="EMBL/GenBank/DDBJ databases">
        <title>Another draft genome of Portunus trituberculatus and its Hox gene families provides insights of decapod evolution.</title>
        <authorList>
            <person name="Jeong J.-H."/>
            <person name="Song I."/>
            <person name="Kim S."/>
            <person name="Choi T."/>
            <person name="Kim D."/>
            <person name="Ryu S."/>
            <person name="Kim W."/>
        </authorList>
    </citation>
    <scope>NUCLEOTIDE SEQUENCE [LARGE SCALE GENOMIC DNA]</scope>
    <source>
        <tissue evidence="1">Muscle</tissue>
    </source>
</reference>